<dbReference type="Pfam" id="PF02233">
    <property type="entry name" value="PNTB"/>
    <property type="match status" value="1"/>
</dbReference>
<keyword evidence="6 15" id="KW-1003">Cell membrane</keyword>
<evidence type="ECO:0000256" key="1">
    <source>
        <dbReference type="ARBA" id="ARBA00003943"/>
    </source>
</evidence>
<comment type="caution">
    <text evidence="18">The sequence shown here is derived from an EMBL/GenBank/DDBJ whole genome shotgun (WGS) entry which is preliminary data.</text>
</comment>
<evidence type="ECO:0000256" key="12">
    <source>
        <dbReference type="ARBA" id="ARBA00023027"/>
    </source>
</evidence>
<dbReference type="SUPFAM" id="SSF52467">
    <property type="entry name" value="DHS-like NAD/FAD-binding domain"/>
    <property type="match status" value="1"/>
</dbReference>
<evidence type="ECO:0000256" key="8">
    <source>
        <dbReference type="ARBA" id="ARBA00022692"/>
    </source>
</evidence>
<evidence type="ECO:0000256" key="4">
    <source>
        <dbReference type="ARBA" id="ARBA00012943"/>
    </source>
</evidence>
<evidence type="ECO:0000256" key="2">
    <source>
        <dbReference type="ARBA" id="ARBA00004429"/>
    </source>
</evidence>
<evidence type="ECO:0000256" key="10">
    <source>
        <dbReference type="ARBA" id="ARBA00022967"/>
    </source>
</evidence>
<dbReference type="PATRIC" id="fig|991778.3.peg.1425"/>
<reference evidence="18 19" key="1">
    <citation type="journal article" date="2013" name="Mar. Genomics">
        <title>Expression of sulfatases in Rhodopirellula baltica and the diversity of sulfatases in the genus Rhodopirellula.</title>
        <authorList>
            <person name="Wegner C.E."/>
            <person name="Richter-Heitmann T."/>
            <person name="Klindworth A."/>
            <person name="Klockow C."/>
            <person name="Richter M."/>
            <person name="Achstetter T."/>
            <person name="Glockner F.O."/>
            <person name="Harder J."/>
        </authorList>
    </citation>
    <scope>NUCLEOTIDE SEQUENCE [LARGE SCALE GENOMIC DNA]</scope>
    <source>
        <strain evidence="18 19">WH47</strain>
    </source>
</reference>
<sequence length="453" mass="47181">MSIEVLGSVYIISAILFVFGLKLMSSPATAVRGNLLSSVGMLMAVLITLTSKEILDYRYLAGAAILGAVVGVIAAQRVAMTGMPEMVALFNGSGGIASLLVGWAALYGQESSSFTLITILLSILIGGVTFSGSLVAWAKLSETIGSGAMTFSGQRVVNILLLLALLACSVTMVVDPGLTFPLVFVVIGLSILLGVMAVIPIGGADMPVVISLLNSYSGLAACAAGFAINNTILIVAGSLVGAAGLILTNIMCKAMNRSLSNVLFSGFAATTKATKVEGEVKPITADDAYLILEAASSVVMVPGYGMAVAQAQHVVRELGELLEANGADVSYAIHPVAGRMPGHMNVLLAEANVPYDQLIEMDEINPRMENIDVAIVIGANDVVNPAAREDENSPIYGMPIINVDYARTVFVLKRSMASGFSGVDNPLFFGENTRMLFGDAKQSLSSVIAEFKS</sequence>
<feature type="transmembrane region" description="Helical" evidence="16">
    <location>
        <begin position="6"/>
        <end position="23"/>
    </location>
</feature>
<evidence type="ECO:0000313" key="18">
    <source>
        <dbReference type="EMBL" id="EGF28602.1"/>
    </source>
</evidence>
<evidence type="ECO:0000256" key="3">
    <source>
        <dbReference type="ARBA" id="ARBA00007919"/>
    </source>
</evidence>
<dbReference type="Proteomes" id="UP000006222">
    <property type="component" value="Unassembled WGS sequence"/>
</dbReference>
<dbReference type="InterPro" id="IPR034300">
    <property type="entry name" value="PNTB-like"/>
</dbReference>
<dbReference type="GO" id="GO:0008750">
    <property type="term" value="F:proton-translocating NAD(P)+ transhydrogenase activity"/>
    <property type="evidence" value="ECO:0007669"/>
    <property type="project" value="UniProtKB-EC"/>
</dbReference>
<dbReference type="EMBL" id="AFAR01000075">
    <property type="protein sequence ID" value="EGF28602.1"/>
    <property type="molecule type" value="Genomic_DNA"/>
</dbReference>
<evidence type="ECO:0000256" key="9">
    <source>
        <dbReference type="ARBA" id="ARBA00022857"/>
    </source>
</evidence>
<comment type="catalytic activity">
    <reaction evidence="14 15">
        <text>NAD(+) + NADPH + H(+)(in) = NADH + NADP(+) + H(+)(out)</text>
        <dbReference type="Rhea" id="RHEA:47992"/>
        <dbReference type="ChEBI" id="CHEBI:15378"/>
        <dbReference type="ChEBI" id="CHEBI:57540"/>
        <dbReference type="ChEBI" id="CHEBI:57783"/>
        <dbReference type="ChEBI" id="CHEBI:57945"/>
        <dbReference type="ChEBI" id="CHEBI:58349"/>
        <dbReference type="EC" id="7.1.1.1"/>
    </reaction>
</comment>
<evidence type="ECO:0000256" key="14">
    <source>
        <dbReference type="ARBA" id="ARBA00048202"/>
    </source>
</evidence>
<dbReference type="Gene3D" id="3.40.50.1220">
    <property type="entry name" value="TPP-binding domain"/>
    <property type="match status" value="1"/>
</dbReference>
<evidence type="ECO:0000256" key="16">
    <source>
        <dbReference type="SAM" id="Phobius"/>
    </source>
</evidence>
<evidence type="ECO:0000259" key="17">
    <source>
        <dbReference type="Pfam" id="PF02233"/>
    </source>
</evidence>
<protein>
    <recommendedName>
        <fullName evidence="5 15">NAD(P) transhydrogenase subunit beta</fullName>
        <ecNumber evidence="4 15">7.1.1.1</ecNumber>
    </recommendedName>
    <alternativeName>
        <fullName evidence="15">Nicotinamide nucleotide transhydrogenase subunit beta</fullName>
    </alternativeName>
</protein>
<evidence type="ECO:0000256" key="5">
    <source>
        <dbReference type="ARBA" id="ARBA00014581"/>
    </source>
</evidence>
<keyword evidence="10 15" id="KW-1278">Translocase</keyword>
<comment type="similarity">
    <text evidence="3 15">Belongs to the PNT beta subunit family.</text>
</comment>
<feature type="transmembrane region" description="Helical" evidence="16">
    <location>
        <begin position="208"/>
        <end position="226"/>
    </location>
</feature>
<dbReference type="PANTHER" id="PTHR44758">
    <property type="entry name" value="NAD(P) TRANSHYDROGENASE SUBUNIT BETA"/>
    <property type="match status" value="1"/>
</dbReference>
<proteinExistence type="inferred from homology"/>
<keyword evidence="7 15" id="KW-0997">Cell inner membrane</keyword>
<dbReference type="PANTHER" id="PTHR44758:SF1">
    <property type="entry name" value="NAD(P) TRANSHYDROGENASE SUBUNIT BETA"/>
    <property type="match status" value="1"/>
</dbReference>
<feature type="domain" description="NADP transhydrogenase beta-like" evidence="17">
    <location>
        <begin position="9"/>
        <end position="449"/>
    </location>
</feature>
<feature type="transmembrane region" description="Helical" evidence="16">
    <location>
        <begin position="57"/>
        <end position="75"/>
    </location>
</feature>
<dbReference type="GO" id="GO:0005886">
    <property type="term" value="C:plasma membrane"/>
    <property type="evidence" value="ECO:0007669"/>
    <property type="project" value="UniProtKB-SubCell"/>
</dbReference>
<dbReference type="PIRSF" id="PIRSF000204">
    <property type="entry name" value="PNTB"/>
    <property type="match status" value="1"/>
</dbReference>
<keyword evidence="11 16" id="KW-1133">Transmembrane helix</keyword>
<dbReference type="GO" id="GO:0050661">
    <property type="term" value="F:NADP binding"/>
    <property type="evidence" value="ECO:0007669"/>
    <property type="project" value="InterPro"/>
</dbReference>
<feature type="transmembrane region" description="Helical" evidence="16">
    <location>
        <begin position="156"/>
        <end position="174"/>
    </location>
</feature>
<feature type="transmembrane region" description="Helical" evidence="16">
    <location>
        <begin position="35"/>
        <end position="51"/>
    </location>
</feature>
<evidence type="ECO:0000256" key="7">
    <source>
        <dbReference type="ARBA" id="ARBA00022519"/>
    </source>
</evidence>
<feature type="transmembrane region" description="Helical" evidence="16">
    <location>
        <begin position="180"/>
        <end position="201"/>
    </location>
</feature>
<comment type="subcellular location">
    <subcellularLocation>
        <location evidence="2">Cell inner membrane</location>
        <topology evidence="2">Multi-pass membrane protein</topology>
    </subcellularLocation>
</comment>
<dbReference type="AlphaFoldDB" id="F2ANT4"/>
<keyword evidence="13 15" id="KW-0472">Membrane</keyword>
<accession>F2ANT4</accession>
<feature type="transmembrane region" description="Helical" evidence="16">
    <location>
        <begin position="114"/>
        <end position="136"/>
    </location>
</feature>
<organism evidence="18 19">
    <name type="scientific">Rhodopirellula baltica WH47</name>
    <dbReference type="NCBI Taxonomy" id="991778"/>
    <lineage>
        <taxon>Bacteria</taxon>
        <taxon>Pseudomonadati</taxon>
        <taxon>Planctomycetota</taxon>
        <taxon>Planctomycetia</taxon>
        <taxon>Pirellulales</taxon>
        <taxon>Pirellulaceae</taxon>
        <taxon>Rhodopirellula</taxon>
    </lineage>
</organism>
<dbReference type="FunFam" id="3.40.50.1220:FF:000002">
    <property type="entry name" value="NAD(P) transhydrogenase subunit beta"/>
    <property type="match status" value="1"/>
</dbReference>
<name>F2ANT4_RHOBT</name>
<dbReference type="InterPro" id="IPR029035">
    <property type="entry name" value="DHS-like_NAD/FAD-binding_dom"/>
</dbReference>
<comment type="function">
    <text evidence="1 15">The transhydrogenation between NADH and NADP is coupled to respiration and ATP hydrolysis and functions as a proton pump across the membrane.</text>
</comment>
<evidence type="ECO:0000256" key="11">
    <source>
        <dbReference type="ARBA" id="ARBA00022989"/>
    </source>
</evidence>
<keyword evidence="9 15" id="KW-0521">NADP</keyword>
<keyword evidence="12 15" id="KW-0520">NAD</keyword>
<feature type="transmembrane region" description="Helical" evidence="16">
    <location>
        <begin position="232"/>
        <end position="252"/>
    </location>
</feature>
<evidence type="ECO:0000256" key="6">
    <source>
        <dbReference type="ARBA" id="ARBA00022475"/>
    </source>
</evidence>
<dbReference type="EC" id="7.1.1.1" evidence="4 15"/>
<evidence type="ECO:0000256" key="15">
    <source>
        <dbReference type="PIRNR" id="PIRNR000204"/>
    </source>
</evidence>
<evidence type="ECO:0000256" key="13">
    <source>
        <dbReference type="ARBA" id="ARBA00023136"/>
    </source>
</evidence>
<keyword evidence="8 16" id="KW-0812">Transmembrane</keyword>
<evidence type="ECO:0000313" key="19">
    <source>
        <dbReference type="Proteomes" id="UP000006222"/>
    </source>
</evidence>
<feature type="transmembrane region" description="Helical" evidence="16">
    <location>
        <begin position="87"/>
        <end position="108"/>
    </location>
</feature>
<dbReference type="InterPro" id="IPR012136">
    <property type="entry name" value="NADH_DH_b"/>
</dbReference>
<gene>
    <name evidence="18" type="ORF">RBWH47_01049</name>
</gene>
<dbReference type="RefSeq" id="WP_007325301.1">
    <property type="nucleotide sequence ID" value="NZ_AFAR01000075.1"/>
</dbReference>